<organism evidence="4 5">
    <name type="scientific">Amycolatopsis iheyensis</name>
    <dbReference type="NCBI Taxonomy" id="2945988"/>
    <lineage>
        <taxon>Bacteria</taxon>
        <taxon>Bacillati</taxon>
        <taxon>Actinomycetota</taxon>
        <taxon>Actinomycetes</taxon>
        <taxon>Pseudonocardiales</taxon>
        <taxon>Pseudonocardiaceae</taxon>
        <taxon>Amycolatopsis</taxon>
    </lineage>
</organism>
<gene>
    <name evidence="4" type="primary">cmr1</name>
    <name evidence="4" type="ORF">M8542_36725</name>
</gene>
<dbReference type="NCBIfam" id="TIGR01894">
    <property type="entry name" value="cas_TM1795_cmr1"/>
    <property type="match status" value="1"/>
</dbReference>
<dbReference type="AlphaFoldDB" id="A0A9X2NKD0"/>
<reference evidence="4" key="1">
    <citation type="submission" date="2022-06" db="EMBL/GenBank/DDBJ databases">
        <title>Amycolatopsis iheyaensis sp. nov., a new species of the genus Amycolatopsis isolated from soil in Iheya island, Japan.</title>
        <authorList>
            <person name="Ngamcharungchit C."/>
            <person name="Kanto H."/>
            <person name="Take A."/>
            <person name="Intra B."/>
            <person name="Matsumoto A."/>
            <person name="Panbangred W."/>
            <person name="Inahashi Y."/>
        </authorList>
    </citation>
    <scope>NUCLEOTIDE SEQUENCE</scope>
    <source>
        <strain evidence="4">OK19-0408</strain>
    </source>
</reference>
<feature type="domain" description="CRISPR type III-associated protein" evidence="3">
    <location>
        <begin position="8"/>
        <end position="177"/>
    </location>
</feature>
<dbReference type="Pfam" id="PF03787">
    <property type="entry name" value="RAMPs"/>
    <property type="match status" value="1"/>
</dbReference>
<evidence type="ECO:0000313" key="4">
    <source>
        <dbReference type="EMBL" id="MCR6488390.1"/>
    </source>
</evidence>
<accession>A0A9X2NKD0</accession>
<evidence type="ECO:0000259" key="3">
    <source>
        <dbReference type="Pfam" id="PF03787"/>
    </source>
</evidence>
<sequence>MTVWTTFTLRVDTPLFSGGTTGADAGTIIRPPSIRGVLRYWYRAVAAGHTMRSVDDLPQLADSETAVFGSTATPSPIRLRVTPPAAPAENAVILPAWARRSENGFAGARYLLGQGLCTGGRKPTLSRPHLPVDTTFDLNVALPENPGITQGFMLALWAWLTYGGLGARTRRGFGRLSCIAINNPPPGWSPALLHPTGTPGAQLARWRTIVPAEIAYATKAAFPETPDPDDNRRKSRGGLSPFPILSKETWSANALDLQPRPLSDALHRTGAAWRLFRNDAATDDYTAATPEWGTTILGPDNSYPVAALGLPVNYYRPQDGLEASVNLHLDNQPARRASPVWLTPVRLGATDNYTVFTHIFYADLAPTEQEAVLRLDGGPAPRPLTLPSAATATAIWNTWLGAPTDETL</sequence>
<dbReference type="InterPro" id="IPR005537">
    <property type="entry name" value="RAMP_III_fam"/>
</dbReference>
<dbReference type="InterPro" id="IPR007522">
    <property type="entry name" value="CRISPR-assoc_prot_TM1795"/>
</dbReference>
<dbReference type="EMBL" id="JAMXQV010000024">
    <property type="protein sequence ID" value="MCR6488390.1"/>
    <property type="molecule type" value="Genomic_DNA"/>
</dbReference>
<dbReference type="RefSeq" id="WP_257924950.1">
    <property type="nucleotide sequence ID" value="NZ_JAMXQV010000024.1"/>
</dbReference>
<name>A0A9X2NKD0_9PSEU</name>
<dbReference type="Proteomes" id="UP001144096">
    <property type="component" value="Unassembled WGS sequence"/>
</dbReference>
<protein>
    <submittedName>
        <fullName evidence="4">Type III-B CRISPR module RAMP protein Cmr1</fullName>
    </submittedName>
</protein>
<evidence type="ECO:0000313" key="5">
    <source>
        <dbReference type="Proteomes" id="UP001144096"/>
    </source>
</evidence>
<dbReference type="GO" id="GO:0051607">
    <property type="term" value="P:defense response to virus"/>
    <property type="evidence" value="ECO:0007669"/>
    <property type="project" value="UniProtKB-KW"/>
</dbReference>
<comment type="subunit">
    <text evidence="2">Part of the Csm effector complex that includes Cas10, Csm2, Csm3, Csm4 and Csm5.</text>
</comment>
<evidence type="ECO:0000256" key="2">
    <source>
        <dbReference type="ARBA" id="ARBA00093789"/>
    </source>
</evidence>
<comment type="caution">
    <text evidence="4">The sequence shown here is derived from an EMBL/GenBank/DDBJ whole genome shotgun (WGS) entry which is preliminary data.</text>
</comment>
<keyword evidence="1" id="KW-0051">Antiviral defense</keyword>
<evidence type="ECO:0000256" key="1">
    <source>
        <dbReference type="ARBA" id="ARBA00023118"/>
    </source>
</evidence>
<proteinExistence type="predicted"/>
<keyword evidence="5" id="KW-1185">Reference proteome</keyword>